<dbReference type="Proteomes" id="UP000186705">
    <property type="component" value="Unassembled WGS sequence"/>
</dbReference>
<dbReference type="RefSeq" id="WP_076341653.1">
    <property type="nucleotide sequence ID" value="NZ_CAPDDE010000040.1"/>
</dbReference>
<evidence type="ECO:0008006" key="3">
    <source>
        <dbReference type="Google" id="ProtNLM"/>
    </source>
</evidence>
<sequence>MDAKVEYRVINSLQGHDSVFDLYSSLYGNKILILEMQRESRIVALFPRMEFYAAMAFVEALKKGKGYDTMPDVTVIFYTENDLFGKGLPKYTLARCILETEEVVDTHLKIVCINGAYEDTNSELGKLIHDFRQSDVDQILLAPIQSKISRIKFGKEKDKMQIFSDSVWQEMLDRRHDQMMAEVRAEVRNEVRDEVRDEVKDEVKNKVEDELKKEMALKMLKNKIPLSQIAACTEFSLEEIEELKKNL</sequence>
<dbReference type="STRING" id="1862672.BO225_07520"/>
<accession>A0A1U7NLW5</accession>
<comment type="caution">
    <text evidence="1">The sequence shown here is derived from an EMBL/GenBank/DDBJ whole genome shotgun (WGS) entry which is preliminary data.</text>
</comment>
<gene>
    <name evidence="1" type="ORF">BO225_07520</name>
</gene>
<proteinExistence type="predicted"/>
<organism evidence="1 2">
    <name type="scientific">Dubosiella newyorkensis</name>
    <dbReference type="NCBI Taxonomy" id="1862672"/>
    <lineage>
        <taxon>Bacteria</taxon>
        <taxon>Bacillati</taxon>
        <taxon>Bacillota</taxon>
        <taxon>Erysipelotrichia</taxon>
        <taxon>Erysipelotrichales</taxon>
        <taxon>Erysipelotrichaceae</taxon>
        <taxon>Dubosiella</taxon>
    </lineage>
</organism>
<evidence type="ECO:0000313" key="2">
    <source>
        <dbReference type="Proteomes" id="UP000186705"/>
    </source>
</evidence>
<protein>
    <recommendedName>
        <fullName evidence="3">Transposase (putative) YhgA-like domain-containing protein</fullName>
    </recommendedName>
</protein>
<evidence type="ECO:0000313" key="1">
    <source>
        <dbReference type="EMBL" id="OLU45939.1"/>
    </source>
</evidence>
<name>A0A1U7NLW5_9FIRM</name>
<dbReference type="AlphaFoldDB" id="A0A1U7NLW5"/>
<reference evidence="1 2" key="1">
    <citation type="submission" date="2016-11" db="EMBL/GenBank/DDBJ databases">
        <title>Description of two novel members of the family Erysipelotrichaceae: Ileibacterium lipovorans gen. nov., sp. nov. and Dubosiella newyorkensis, gen. nov., sp. nov.</title>
        <authorList>
            <person name="Cox L.M."/>
            <person name="Sohn J."/>
            <person name="Tyrrell K.L."/>
            <person name="Citron D.M."/>
            <person name="Lawson P.A."/>
            <person name="Patel N.B."/>
            <person name="Iizumi T."/>
            <person name="Perez-Perez G.I."/>
            <person name="Goldstein E.J."/>
            <person name="Blaser M.J."/>
        </authorList>
    </citation>
    <scope>NUCLEOTIDE SEQUENCE [LARGE SCALE GENOMIC DNA]</scope>
    <source>
        <strain evidence="1 2">NYU-BL-A4</strain>
    </source>
</reference>
<dbReference type="GeneID" id="78275786"/>
<keyword evidence="2" id="KW-1185">Reference proteome</keyword>
<dbReference type="EMBL" id="MPKA01000078">
    <property type="protein sequence ID" value="OLU45939.1"/>
    <property type="molecule type" value="Genomic_DNA"/>
</dbReference>
<dbReference type="OrthoDB" id="1655751at2"/>